<dbReference type="PANTHER" id="PTHR11274">
    <property type="entry name" value="RAD25/XP-B DNA REPAIR HELICASE"/>
    <property type="match status" value="1"/>
</dbReference>
<dbReference type="CDD" id="cd17926">
    <property type="entry name" value="DEXHc_RE"/>
    <property type="match status" value="1"/>
</dbReference>
<dbReference type="PROSITE" id="PS51194">
    <property type="entry name" value="HELICASE_CTER"/>
    <property type="match status" value="1"/>
</dbReference>
<dbReference type="InterPro" id="IPR050615">
    <property type="entry name" value="ATP-dep_DNA_Helicase"/>
</dbReference>
<dbReference type="SUPFAM" id="SSF52540">
    <property type="entry name" value="P-loop containing nucleoside triphosphate hydrolases"/>
    <property type="match status" value="2"/>
</dbReference>
<dbReference type="InterPro" id="IPR001650">
    <property type="entry name" value="Helicase_C-like"/>
</dbReference>
<reference evidence="7 8" key="1">
    <citation type="submission" date="2016-07" db="EMBL/GenBank/DDBJ databases">
        <title>High microdiversification within the ubiquitous acI lineage of Actinobacteria.</title>
        <authorList>
            <person name="Neuenschwander S.M."/>
            <person name="Salcher M."/>
            <person name="Ghai R."/>
            <person name="Pernthaler J."/>
        </authorList>
    </citation>
    <scope>NUCLEOTIDE SEQUENCE [LARGE SCALE GENOMIC DNA]</scope>
    <source>
        <strain evidence="7">MMS-IA-79</strain>
    </source>
</reference>
<keyword evidence="1" id="KW-0547">Nucleotide-binding</keyword>
<dbReference type="Pfam" id="PF00271">
    <property type="entry name" value="Helicase_C"/>
    <property type="match status" value="1"/>
</dbReference>
<dbReference type="PROSITE" id="PS51192">
    <property type="entry name" value="HELICASE_ATP_BIND_1"/>
    <property type="match status" value="1"/>
</dbReference>
<dbReference type="SMART" id="SM00490">
    <property type="entry name" value="HELICc"/>
    <property type="match status" value="1"/>
</dbReference>
<dbReference type="Proteomes" id="UP000217177">
    <property type="component" value="Chromosome"/>
</dbReference>
<evidence type="ECO:0000256" key="3">
    <source>
        <dbReference type="ARBA" id="ARBA00022806"/>
    </source>
</evidence>
<keyword evidence="2" id="KW-0378">Hydrolase</keyword>
<sequence length="725" mass="81400">MHEVEDAGGTKMKCNSEDCSSFQIHNSRHRLHFMPFSDIEFLSTYDSGFGDIDVVENFYVPLLEQSIRYDRVAGYFSSRVFASAARGVAGLVRNGGKMRLVTSHAFTPSDTVIFQNHFESDEFSNKLIADFISSFNELGGLKESIAKSHVAAMCWMLREGFLEIKVVVPNSADLTMVTPEDFDKFHPKFGICVDSSGNQVAFSGSVNETEGAWRRNIENFDVYQSWLDGESKWIDPKIKQFEKLWTNNLFGQWRTIDLPSAVKNKIISDFAPDDFPKEIENQAPEFPWGLRSYQNEALEKWISAGRRGMLEMATGTGKTRTARACISSSAELGKLLTIIVVPYQHIGDQWSKELSEFSPVNVGGDWRTKLEKIKHEVILGRRSSLTLIVVKNTASKDDFVKVIGEMATAFDNTLFVGDEVHWLGAPEFKPSLVEVANFRLGLSATPRRYFDEEGTDFLIEYFNGTVYELSIKKALGILDENGNPILCPYEYFPQFVELSDDELAKYRELTAKIGKLKAIKEKVDTIQLEYLYNQRSSIVKSAGSKLPGVKKLLEELPKPLNQCLIYCSDFEQLRLVAEILHEMKIDSQQITGAEGTAPSDEFGGISEREYIIQKFAQGHIGVLLAIKCLDEGVDIPSAKMGIILASSGNTKEFIQRRGRLMRPFPGKEIAKIYDFCVLPKNVDDPVNGLALVTVELARILEFAEDAANYDEVHEIIASRGVITNV</sequence>
<dbReference type="InterPro" id="IPR006935">
    <property type="entry name" value="Helicase/UvrB_N"/>
</dbReference>
<evidence type="ECO:0000259" key="6">
    <source>
        <dbReference type="PROSITE" id="PS51194"/>
    </source>
</evidence>
<dbReference type="Gene3D" id="3.40.50.300">
    <property type="entry name" value="P-loop containing nucleotide triphosphate hydrolases"/>
    <property type="match status" value="2"/>
</dbReference>
<dbReference type="InterPro" id="IPR027417">
    <property type="entry name" value="P-loop_NTPase"/>
</dbReference>
<organism evidence="7 8">
    <name type="scientific">Candidatus Planktophila versatilis</name>
    <dbReference type="NCBI Taxonomy" id="1884905"/>
    <lineage>
        <taxon>Bacteria</taxon>
        <taxon>Bacillati</taxon>
        <taxon>Actinomycetota</taxon>
        <taxon>Actinomycetes</taxon>
        <taxon>Candidatus Nanopelagicales</taxon>
        <taxon>Candidatus Nanopelagicaceae</taxon>
        <taxon>Candidatus Planktophila</taxon>
    </lineage>
</organism>
<keyword evidence="3" id="KW-0347">Helicase</keyword>
<keyword evidence="4" id="KW-0067">ATP-binding</keyword>
<evidence type="ECO:0000313" key="8">
    <source>
        <dbReference type="Proteomes" id="UP000217177"/>
    </source>
</evidence>
<evidence type="ECO:0000256" key="2">
    <source>
        <dbReference type="ARBA" id="ARBA00022801"/>
    </source>
</evidence>
<dbReference type="CDD" id="cd09179">
    <property type="entry name" value="PLDc_N_DEXD_a"/>
    <property type="match status" value="1"/>
</dbReference>
<dbReference type="SMART" id="SM00487">
    <property type="entry name" value="DEXDc"/>
    <property type="match status" value="1"/>
</dbReference>
<name>A0ABM6MDR4_9ACTN</name>
<gene>
    <name evidence="7" type="ORF">A1sIA79_02125</name>
</gene>
<evidence type="ECO:0000256" key="1">
    <source>
        <dbReference type="ARBA" id="ARBA00022741"/>
    </source>
</evidence>
<feature type="domain" description="Helicase C-terminal" evidence="6">
    <location>
        <begin position="548"/>
        <end position="720"/>
    </location>
</feature>
<dbReference type="PANTHER" id="PTHR11274:SF0">
    <property type="entry name" value="GENERAL TRANSCRIPTION AND DNA REPAIR FACTOR IIH HELICASE SUBUNIT XPB"/>
    <property type="match status" value="1"/>
</dbReference>
<dbReference type="RefSeq" id="WP_190277079.1">
    <property type="nucleotide sequence ID" value="NZ_CP016774.1"/>
</dbReference>
<evidence type="ECO:0008006" key="9">
    <source>
        <dbReference type="Google" id="ProtNLM"/>
    </source>
</evidence>
<evidence type="ECO:0000259" key="5">
    <source>
        <dbReference type="PROSITE" id="PS51192"/>
    </source>
</evidence>
<dbReference type="Pfam" id="PF04851">
    <property type="entry name" value="ResIII"/>
    <property type="match status" value="1"/>
</dbReference>
<evidence type="ECO:0000313" key="7">
    <source>
        <dbReference type="EMBL" id="ASY17040.1"/>
    </source>
</evidence>
<protein>
    <recommendedName>
        <fullName evidence="9">Superfamily II DNA or RNA helicase</fullName>
    </recommendedName>
</protein>
<keyword evidence="8" id="KW-1185">Reference proteome</keyword>
<feature type="domain" description="Helicase ATP-binding" evidence="5">
    <location>
        <begin position="299"/>
        <end position="464"/>
    </location>
</feature>
<dbReference type="EMBL" id="CP016774">
    <property type="protein sequence ID" value="ASY17040.1"/>
    <property type="molecule type" value="Genomic_DNA"/>
</dbReference>
<evidence type="ECO:0000256" key="4">
    <source>
        <dbReference type="ARBA" id="ARBA00022840"/>
    </source>
</evidence>
<dbReference type="InterPro" id="IPR014001">
    <property type="entry name" value="Helicase_ATP-bd"/>
</dbReference>
<proteinExistence type="predicted"/>
<accession>A0ABM6MDR4</accession>